<name>A0A0B3W0B3_9FIRM</name>
<dbReference type="Pfam" id="PF01966">
    <property type="entry name" value="HD"/>
    <property type="match status" value="1"/>
</dbReference>
<dbReference type="SUPFAM" id="SSF109604">
    <property type="entry name" value="HD-domain/PDEase-like"/>
    <property type="match status" value="1"/>
</dbReference>
<dbReference type="Gene3D" id="1.10.3210.10">
    <property type="entry name" value="Hypothetical protein af1432"/>
    <property type="match status" value="1"/>
</dbReference>
<accession>A0A0B3W0B3</accession>
<evidence type="ECO:0000313" key="3">
    <source>
        <dbReference type="Proteomes" id="UP000031189"/>
    </source>
</evidence>
<dbReference type="CDD" id="cd00077">
    <property type="entry name" value="HDc"/>
    <property type="match status" value="1"/>
</dbReference>
<dbReference type="PANTHER" id="PTHR35795:SF1">
    <property type="entry name" value="BIS(5'-NUCLEOSYL)-TETRAPHOSPHATASE, SYMMETRICAL"/>
    <property type="match status" value="1"/>
</dbReference>
<evidence type="ECO:0000259" key="1">
    <source>
        <dbReference type="PROSITE" id="PS51831"/>
    </source>
</evidence>
<dbReference type="InterPro" id="IPR051094">
    <property type="entry name" value="Diverse_Catalytic_Enzymes"/>
</dbReference>
<dbReference type="RefSeq" id="WP_039678312.1">
    <property type="nucleotide sequence ID" value="NZ_JAWGXO010000010.1"/>
</dbReference>
<evidence type="ECO:0000313" key="2">
    <source>
        <dbReference type="EMBL" id="KHS58478.1"/>
    </source>
</evidence>
<dbReference type="EMBL" id="JWHR01000031">
    <property type="protein sequence ID" value="KHS58478.1"/>
    <property type="molecule type" value="Genomic_DNA"/>
</dbReference>
<gene>
    <name evidence="2" type="ORF">QX51_02375</name>
</gene>
<dbReference type="STRING" id="1577792.QX51_02375"/>
<organism evidence="2 3">
    <name type="scientific">Terrisporobacter othiniensis</name>
    <dbReference type="NCBI Taxonomy" id="1577792"/>
    <lineage>
        <taxon>Bacteria</taxon>
        <taxon>Bacillati</taxon>
        <taxon>Bacillota</taxon>
        <taxon>Clostridia</taxon>
        <taxon>Peptostreptococcales</taxon>
        <taxon>Peptostreptococcaceae</taxon>
        <taxon>Terrisporobacter</taxon>
    </lineage>
</organism>
<comment type="caution">
    <text evidence="2">The sequence shown here is derived from an EMBL/GenBank/DDBJ whole genome shotgun (WGS) entry which is preliminary data.</text>
</comment>
<dbReference type="AlphaFoldDB" id="A0A0B3W0B3"/>
<dbReference type="InterPro" id="IPR003607">
    <property type="entry name" value="HD/PDEase_dom"/>
</dbReference>
<proteinExistence type="predicted"/>
<protein>
    <recommendedName>
        <fullName evidence="1">HD domain-containing protein</fullName>
    </recommendedName>
</protein>
<dbReference type="OrthoDB" id="9803619at2"/>
<dbReference type="InterPro" id="IPR006674">
    <property type="entry name" value="HD_domain"/>
</dbReference>
<dbReference type="PROSITE" id="PS51831">
    <property type="entry name" value="HD"/>
    <property type="match status" value="1"/>
</dbReference>
<reference evidence="2 3" key="1">
    <citation type="submission" date="2014-12" db="EMBL/GenBank/DDBJ databases">
        <title>Draft genome sequence of Terrisporobacter sp. 08-306576, isolated from the blood culture of a bacteremia patient.</title>
        <authorList>
            <person name="Lund L.C."/>
            <person name="Sydenham T.V."/>
            <person name="Hogh S.V."/>
            <person name="Skov M.N."/>
            <person name="Kemp M."/>
            <person name="Justesen U.S."/>
        </authorList>
    </citation>
    <scope>NUCLEOTIDE SEQUENCE [LARGE SCALE GENOMIC DNA]</scope>
    <source>
        <strain evidence="2 3">08-306576</strain>
    </source>
</reference>
<sequence>MYKKFSHVAMNEDSNCQKATFRQNELYTRNNDMRTEFERDYTRILHSLAYRRLKHKTQVFFNTQNDHICTRMEHVSHVESVSYIIAKSLGLNYELTRAIATGHDLGHAPFGHEGENVIKKILKDNLDYSFWHEKNGLRVVDKLELLQDNKGNMSNLNLTYAVRDGIICHCGEVDENGIFPRKEYIDLNTITNPGQVQPYTWEGCVVKISDKIAYLGRDIEDALLLKIISRDDLKDVYELGLKYGQKTVNTSVIMHELMGDLIENSSIENGICFSHEKQNFIDSIKKFNYEKIYDNKKFSYYKKYANLVINSIFEELFKYYDKENTINNLQANIDKKYRFVISDFKGWIIKYCDESIFDSKDLKSSLNNEKIYGTLNNENVYKEAIVDYISCMTDAYAIKCFNELISF</sequence>
<feature type="domain" description="HD" evidence="1">
    <location>
        <begin position="71"/>
        <end position="215"/>
    </location>
</feature>
<dbReference type="Proteomes" id="UP000031189">
    <property type="component" value="Unassembled WGS sequence"/>
</dbReference>
<keyword evidence="3" id="KW-1185">Reference proteome</keyword>
<dbReference type="PANTHER" id="PTHR35795">
    <property type="entry name" value="SLR1885 PROTEIN"/>
    <property type="match status" value="1"/>
</dbReference>